<reference evidence="1 2" key="1">
    <citation type="submission" date="2016-01" db="EMBL/GenBank/DDBJ databases">
        <authorList>
            <person name="McClelland M."/>
            <person name="Jain A."/>
            <person name="Saraogi P."/>
            <person name="Mendelson R."/>
            <person name="Westerman R."/>
            <person name="SanMiguel P."/>
            <person name="Csonka L."/>
        </authorList>
    </citation>
    <scope>NUCLEOTIDE SEQUENCE [LARGE SCALE GENOMIC DNA]</scope>
    <source>
        <strain evidence="1 2">R-53146</strain>
    </source>
</reference>
<proteinExistence type="predicted"/>
<dbReference type="EMBL" id="FCOR01000012">
    <property type="protein sequence ID" value="CVK16871.1"/>
    <property type="molecule type" value="Genomic_DNA"/>
</dbReference>
<evidence type="ECO:0000313" key="2">
    <source>
        <dbReference type="Proteomes" id="UP000182761"/>
    </source>
</evidence>
<evidence type="ECO:0000313" key="1">
    <source>
        <dbReference type="EMBL" id="CVK16871.1"/>
    </source>
</evidence>
<gene>
    <name evidence="1" type="ORF">Ga0061079_1122</name>
</gene>
<organism evidence="1 2">
    <name type="scientific">Apibacter mensalis</name>
    <dbReference type="NCBI Taxonomy" id="1586267"/>
    <lineage>
        <taxon>Bacteria</taxon>
        <taxon>Pseudomonadati</taxon>
        <taxon>Bacteroidota</taxon>
        <taxon>Flavobacteriia</taxon>
        <taxon>Flavobacteriales</taxon>
        <taxon>Weeksellaceae</taxon>
        <taxon>Apibacter</taxon>
    </lineage>
</organism>
<dbReference type="AlphaFoldDB" id="A0A0X3AR38"/>
<dbReference type="PROSITE" id="PS51257">
    <property type="entry name" value="PROKAR_LIPOPROTEIN"/>
    <property type="match status" value="1"/>
</dbReference>
<accession>A0A0X3AR38</accession>
<name>A0A0X3AR38_9FLAO</name>
<dbReference type="Gene3D" id="2.180.10.10">
    <property type="entry name" value="RHS repeat-associated core"/>
    <property type="match status" value="1"/>
</dbReference>
<keyword evidence="2" id="KW-1185">Reference proteome</keyword>
<protein>
    <submittedName>
        <fullName evidence="1">Uncharacterized protein</fullName>
    </submittedName>
</protein>
<dbReference type="Proteomes" id="UP000182761">
    <property type="component" value="Unassembled WGS sequence"/>
</dbReference>
<sequence length="272" mass="31831">MKYKYIIFEKKLCMKNTTLLFFSFFCFFIFFSCGDENLKSYPDLEFDNHKGLLPSEYIQSKIDKNTGNKIIITTSMQYDNLNRLIRVKSSISDSITDTQIITYNESNGKVYTVTTESTNGTYLYTYEYTNPGIILEHRSFKTNAPSGYNEIEPYTRTLTVSGNKLIKIDDPKESKISLCKYDQNGNLIQLDTNQYNYDILKGIMSNVKTPNWLFAAFEGNFPFTYNLVNNIIVDYKGITYKYEYDKKLHPEYPIKIIMNNREEIFIKYTVAK</sequence>